<dbReference type="Pfam" id="PF00072">
    <property type="entry name" value="Response_reg"/>
    <property type="match status" value="1"/>
</dbReference>
<evidence type="ECO:0000259" key="8">
    <source>
        <dbReference type="PROSITE" id="PS50109"/>
    </source>
</evidence>
<dbReference type="RefSeq" id="XP_058313774.1">
    <property type="nucleotide sequence ID" value="XM_058448363.1"/>
</dbReference>
<dbReference type="Gene3D" id="1.10.287.130">
    <property type="match status" value="1"/>
</dbReference>
<evidence type="ECO:0000256" key="5">
    <source>
        <dbReference type="ARBA" id="ARBA00022777"/>
    </source>
</evidence>
<dbReference type="InterPro" id="IPR005467">
    <property type="entry name" value="His_kinase_dom"/>
</dbReference>
<feature type="region of interest" description="Disordered" evidence="7">
    <location>
        <begin position="612"/>
        <end position="631"/>
    </location>
</feature>
<comment type="caution">
    <text evidence="10">The sequence shown here is derived from an EMBL/GenBank/DDBJ whole genome shotgun (WGS) entry which is preliminary data.</text>
</comment>
<evidence type="ECO:0000313" key="11">
    <source>
        <dbReference type="Proteomes" id="UP001150904"/>
    </source>
</evidence>
<comment type="catalytic activity">
    <reaction evidence="1">
        <text>ATP + protein L-histidine = ADP + protein N-phospho-L-histidine.</text>
        <dbReference type="EC" id="2.7.13.3"/>
    </reaction>
</comment>
<dbReference type="SUPFAM" id="SSF52172">
    <property type="entry name" value="CheY-like"/>
    <property type="match status" value="1"/>
</dbReference>
<dbReference type="Pfam" id="PF00512">
    <property type="entry name" value="HisKA"/>
    <property type="match status" value="1"/>
</dbReference>
<dbReference type="PROSITE" id="PS50109">
    <property type="entry name" value="HIS_KIN"/>
    <property type="match status" value="1"/>
</dbReference>
<proteinExistence type="predicted"/>
<feature type="domain" description="Histidine kinase" evidence="8">
    <location>
        <begin position="551"/>
        <end position="836"/>
    </location>
</feature>
<dbReference type="Proteomes" id="UP001150904">
    <property type="component" value="Unassembled WGS sequence"/>
</dbReference>
<dbReference type="SUPFAM" id="SSF55781">
    <property type="entry name" value="GAF domain-like"/>
    <property type="match status" value="1"/>
</dbReference>
<protein>
    <recommendedName>
        <fullName evidence="2">histidine kinase</fullName>
        <ecNumber evidence="2">2.7.13.3</ecNumber>
    </recommendedName>
</protein>
<keyword evidence="3 6" id="KW-0597">Phosphoprotein</keyword>
<dbReference type="Gene3D" id="3.30.565.10">
    <property type="entry name" value="Histidine kinase-like ATPase, C-terminal domain"/>
    <property type="match status" value="1"/>
</dbReference>
<dbReference type="SMART" id="SM00387">
    <property type="entry name" value="HATPase_c"/>
    <property type="match status" value="1"/>
</dbReference>
<dbReference type="GO" id="GO:0000155">
    <property type="term" value="F:phosphorelay sensor kinase activity"/>
    <property type="evidence" value="ECO:0007669"/>
    <property type="project" value="InterPro"/>
</dbReference>
<dbReference type="InterPro" id="IPR003018">
    <property type="entry name" value="GAF"/>
</dbReference>
<evidence type="ECO:0000256" key="4">
    <source>
        <dbReference type="ARBA" id="ARBA00022679"/>
    </source>
</evidence>
<dbReference type="Gene3D" id="3.30.450.40">
    <property type="match status" value="1"/>
</dbReference>
<dbReference type="SMART" id="SM00448">
    <property type="entry name" value="REC"/>
    <property type="match status" value="1"/>
</dbReference>
<reference evidence="10" key="1">
    <citation type="submission" date="2022-12" db="EMBL/GenBank/DDBJ databases">
        <authorList>
            <person name="Petersen C."/>
        </authorList>
    </citation>
    <scope>NUCLEOTIDE SEQUENCE</scope>
    <source>
        <strain evidence="10">IBT 15544</strain>
    </source>
</reference>
<dbReference type="InterPro" id="IPR036097">
    <property type="entry name" value="HisK_dim/P_sf"/>
</dbReference>
<dbReference type="CDD" id="cd00082">
    <property type="entry name" value="HisKA"/>
    <property type="match status" value="1"/>
</dbReference>
<dbReference type="GO" id="GO:0005886">
    <property type="term" value="C:plasma membrane"/>
    <property type="evidence" value="ECO:0007669"/>
    <property type="project" value="TreeGrafter"/>
</dbReference>
<evidence type="ECO:0000256" key="1">
    <source>
        <dbReference type="ARBA" id="ARBA00000085"/>
    </source>
</evidence>
<dbReference type="InterPro" id="IPR003594">
    <property type="entry name" value="HATPase_dom"/>
</dbReference>
<dbReference type="GO" id="GO:0009927">
    <property type="term" value="F:histidine phosphotransfer kinase activity"/>
    <property type="evidence" value="ECO:0007669"/>
    <property type="project" value="TreeGrafter"/>
</dbReference>
<evidence type="ECO:0000256" key="7">
    <source>
        <dbReference type="SAM" id="MobiDB-lite"/>
    </source>
</evidence>
<keyword evidence="5" id="KW-0418">Kinase</keyword>
<dbReference type="Gene3D" id="3.40.50.2300">
    <property type="match status" value="1"/>
</dbReference>
<dbReference type="AlphaFoldDB" id="A0A9W9TE29"/>
<dbReference type="PROSITE" id="PS50110">
    <property type="entry name" value="RESPONSE_REGULATORY"/>
    <property type="match status" value="1"/>
</dbReference>
<dbReference type="InterPro" id="IPR001789">
    <property type="entry name" value="Sig_transdc_resp-reg_receiver"/>
</dbReference>
<dbReference type="SUPFAM" id="SSF47384">
    <property type="entry name" value="Homodimeric domain of signal transducing histidine kinase"/>
    <property type="match status" value="1"/>
</dbReference>
<feature type="compositionally biased region" description="Basic and acidic residues" evidence="7">
    <location>
        <begin position="271"/>
        <end position="283"/>
    </location>
</feature>
<dbReference type="GeneID" id="83175663"/>
<evidence type="ECO:0000313" key="10">
    <source>
        <dbReference type="EMBL" id="KAJ5219201.1"/>
    </source>
</evidence>
<organism evidence="10 11">
    <name type="scientific">Penicillium cinerascens</name>
    <dbReference type="NCBI Taxonomy" id="70096"/>
    <lineage>
        <taxon>Eukaryota</taxon>
        <taxon>Fungi</taxon>
        <taxon>Dikarya</taxon>
        <taxon>Ascomycota</taxon>
        <taxon>Pezizomycotina</taxon>
        <taxon>Eurotiomycetes</taxon>
        <taxon>Eurotiomycetidae</taxon>
        <taxon>Eurotiales</taxon>
        <taxon>Aspergillaceae</taxon>
        <taxon>Penicillium</taxon>
    </lineage>
</organism>
<evidence type="ECO:0000256" key="3">
    <source>
        <dbReference type="ARBA" id="ARBA00022553"/>
    </source>
</evidence>
<dbReference type="InterPro" id="IPR003661">
    <property type="entry name" value="HisK_dim/P_dom"/>
</dbReference>
<dbReference type="EMBL" id="JAPQKR010000004">
    <property type="protein sequence ID" value="KAJ5219201.1"/>
    <property type="molecule type" value="Genomic_DNA"/>
</dbReference>
<evidence type="ECO:0000259" key="9">
    <source>
        <dbReference type="PROSITE" id="PS50110"/>
    </source>
</evidence>
<dbReference type="CDD" id="cd17546">
    <property type="entry name" value="REC_hyHK_CKI1_RcsC-like"/>
    <property type="match status" value="1"/>
</dbReference>
<dbReference type="InterPro" id="IPR004358">
    <property type="entry name" value="Sig_transdc_His_kin-like_C"/>
</dbReference>
<dbReference type="Pfam" id="PF01590">
    <property type="entry name" value="GAF"/>
    <property type="match status" value="1"/>
</dbReference>
<dbReference type="InterPro" id="IPR036890">
    <property type="entry name" value="HATPase_C_sf"/>
</dbReference>
<evidence type="ECO:0000256" key="6">
    <source>
        <dbReference type="PROSITE-ProRule" id="PRU00169"/>
    </source>
</evidence>
<dbReference type="PRINTS" id="PR00344">
    <property type="entry name" value="BCTRLSENSOR"/>
</dbReference>
<gene>
    <name evidence="10" type="ORF">N7498_001300</name>
</gene>
<feature type="domain" description="Response regulatory" evidence="9">
    <location>
        <begin position="1084"/>
        <end position="1207"/>
    </location>
</feature>
<dbReference type="PANTHER" id="PTHR43047:SF72">
    <property type="entry name" value="OSMOSENSING HISTIDINE PROTEIN KINASE SLN1"/>
    <property type="match status" value="1"/>
</dbReference>
<sequence>MESSVRELRDGDRRARELYHYFQPDNPALLPTGKLLPTGNPIGQCTDSSTTLSAKTSPNLVLTALAQLAAMKLGVQRAIISLIDRETLYVVAEASKSLNLDKNDIYDDDGDGLWMGCARGPVSGTLCEKTITLKPTTEQKYPFFIVNDLRQHPAFCNIPCVAEAPHFRYYAGTPLITTNGINIGSLYVIDPRPNLSLTESQKEALGTIADAVMDYMETSRQSLEANRLAKVLSGLNSFVQAEANSDTSKKPAYQSTDLSGKDPPHAQQPLEGEKEHFSIKDTNKGPPVRSRSQTNSAEDSDDLSTDTAPSPPLLDRETRSQKVPTLPSKHTSSRIHRTFQHAANSIRQSLDLGTNGGVVIFGTNARAEPDSHNDAEPKSRLANIWAISDTQSHDENGGVSHPHPAAQMDLHFVRRILRRYRGGGLWNFHQDGTAFSSDEDEVSTGERDVGGLSPPQLSLHPHSFGALREKDLQALKKYFPNAKRIMFVPLWDSFNSRWFGGCFSWSCLETRVFSAHVELGGFFGFGSSLMVEYSRIQSQESDKKKDDFISTISHELRSPLHGILAANEFLAEYVESEFARRLLDTISACGQTLLDTFEQILDFAKINSFESKRQRSGSSSPSPRTRQRISSGDISQQPFRLLKKVDVVAVIEDVIESVYSGQILSGAMTSGSNAFGRWSLDTTGDHNGTAKVTKLERLDVFIDAAPRNWEFVLEPGALRRVVMNVFGNALKYTEAGTVSVRLEILKADVNTGSKLSEGVGSPELLLTISDTGKGISSQYLRSDIFTPFSQEDVLSPGTGLGLSLVRKILRPLNGNISIESQLGVGTTVKMTFPLTQPHQHKILEPSSSISDSSLEATNLIQQVRTGLEGKFLRFITAQDPAFVTPPSNLTITNYLTEWFGMKIWTEESTAPIDFLLVNERELDLVVNTQHESLIIVLCHRSPRTWSTITGPNKLPSNAICLSLPCGPHQLARTLLGSINCMTPNRPLGLAEPSPVGFTEHVSEINHLLKHHSLSNTQVMGPTSTPDTLHSEATSNKRPLITHDRDVPKSNPRLNFSTTQNGSLVESVISHTHVPLTTNATSGIRILLVEDNAINLALLEKYLARTKPHTLHTAINGQKAVDAVQATSSGYHYIFMDLSMPVMDGFEATRQIRLIERAGRAEHPAKIIALTGLGSDEHIRKAYAAGVDVFLTKPISFKDILRLLDGRKDQS</sequence>
<dbReference type="PANTHER" id="PTHR43047">
    <property type="entry name" value="TWO-COMPONENT HISTIDINE PROTEIN KINASE"/>
    <property type="match status" value="1"/>
</dbReference>
<name>A0A9W9TE29_9EURO</name>
<accession>A0A9W9TE29</accession>
<reference evidence="10" key="2">
    <citation type="journal article" date="2023" name="IMA Fungus">
        <title>Comparative genomic study of the Penicillium genus elucidates a diverse pangenome and 15 lateral gene transfer events.</title>
        <authorList>
            <person name="Petersen C."/>
            <person name="Sorensen T."/>
            <person name="Nielsen M.R."/>
            <person name="Sondergaard T.E."/>
            <person name="Sorensen J.L."/>
            <person name="Fitzpatrick D.A."/>
            <person name="Frisvad J.C."/>
            <person name="Nielsen K.L."/>
        </authorList>
    </citation>
    <scope>NUCLEOTIDE SEQUENCE</scope>
    <source>
        <strain evidence="10">IBT 15544</strain>
    </source>
</reference>
<evidence type="ECO:0000256" key="2">
    <source>
        <dbReference type="ARBA" id="ARBA00012438"/>
    </source>
</evidence>
<dbReference type="SMART" id="SM00388">
    <property type="entry name" value="HisKA"/>
    <property type="match status" value="1"/>
</dbReference>
<feature type="region of interest" description="Disordered" evidence="7">
    <location>
        <begin position="242"/>
        <end position="335"/>
    </location>
</feature>
<keyword evidence="4" id="KW-0808">Transferase</keyword>
<dbReference type="InterPro" id="IPR029016">
    <property type="entry name" value="GAF-like_dom_sf"/>
</dbReference>
<feature type="compositionally biased region" description="Low complexity" evidence="7">
    <location>
        <begin position="616"/>
        <end position="631"/>
    </location>
</feature>
<dbReference type="OrthoDB" id="303614at2759"/>
<dbReference type="InterPro" id="IPR011006">
    <property type="entry name" value="CheY-like_superfamily"/>
</dbReference>
<keyword evidence="11" id="KW-1185">Reference proteome</keyword>
<dbReference type="Pfam" id="PF02518">
    <property type="entry name" value="HATPase_c"/>
    <property type="match status" value="1"/>
</dbReference>
<feature type="modified residue" description="4-aspartylphosphate" evidence="6">
    <location>
        <position position="1136"/>
    </location>
</feature>
<dbReference type="SUPFAM" id="SSF55874">
    <property type="entry name" value="ATPase domain of HSP90 chaperone/DNA topoisomerase II/histidine kinase"/>
    <property type="match status" value="1"/>
</dbReference>
<dbReference type="EC" id="2.7.13.3" evidence="2"/>